<dbReference type="eggNOG" id="COG1028">
    <property type="taxonomic scope" value="Bacteria"/>
</dbReference>
<dbReference type="SUPFAM" id="SSF51735">
    <property type="entry name" value="NAD(P)-binding Rossmann-fold domains"/>
    <property type="match status" value="1"/>
</dbReference>
<proteinExistence type="inferred from homology"/>
<dbReference type="Proteomes" id="UP000000225">
    <property type="component" value="Chromosome"/>
</dbReference>
<dbReference type="InterPro" id="IPR002347">
    <property type="entry name" value="SDR_fam"/>
</dbReference>
<protein>
    <submittedName>
        <fullName evidence="3">Short-chain dehydrogenase/reductase</fullName>
    </submittedName>
</protein>
<dbReference type="CDD" id="cd11731">
    <property type="entry name" value="Lin1944_like_SDR_c"/>
    <property type="match status" value="1"/>
</dbReference>
<dbReference type="Gene3D" id="3.40.50.720">
    <property type="entry name" value="NAD(P)-binding Rossmann-like Domain"/>
    <property type="match status" value="1"/>
</dbReference>
<dbReference type="AlphaFoldDB" id="A4SR46"/>
<dbReference type="Pfam" id="PF13561">
    <property type="entry name" value="adh_short_C2"/>
    <property type="match status" value="1"/>
</dbReference>
<dbReference type="KEGG" id="asa:ASA_3393"/>
<gene>
    <name evidence="3" type="ordered locus">ASA_3393</name>
</gene>
<evidence type="ECO:0000256" key="2">
    <source>
        <dbReference type="ARBA" id="ARBA00023002"/>
    </source>
</evidence>
<dbReference type="PANTHER" id="PTHR43477:SF1">
    <property type="entry name" value="DIHYDROANTICAPSIN 7-DEHYDROGENASE"/>
    <property type="match status" value="1"/>
</dbReference>
<name>A4SR46_AERS4</name>
<keyword evidence="2" id="KW-0560">Oxidoreductase</keyword>
<dbReference type="InterPro" id="IPR051122">
    <property type="entry name" value="SDR_DHRS6-like"/>
</dbReference>
<evidence type="ECO:0000313" key="3">
    <source>
        <dbReference type="EMBL" id="ABO91368.1"/>
    </source>
</evidence>
<reference evidence="4" key="1">
    <citation type="journal article" date="2008" name="BMC Genomics">
        <title>The genome of Aeromonas salmonicida subsp. salmonicida A449: insights into the evolution of a fish pathogen.</title>
        <authorList>
            <person name="Reith M.E."/>
            <person name="Singh R.K."/>
            <person name="Curtis B."/>
            <person name="Boyd J.M."/>
            <person name="Bouevitch A."/>
            <person name="Kimball J."/>
            <person name="Munholland J."/>
            <person name="Murphy C."/>
            <person name="Sarty D."/>
            <person name="Williams J."/>
            <person name="Nash J.H."/>
            <person name="Johnson S.C."/>
            <person name="Brown L.L."/>
        </authorList>
    </citation>
    <scope>NUCLEOTIDE SEQUENCE [LARGE SCALE GENOMIC DNA]</scope>
    <source>
        <strain evidence="4">A449</strain>
    </source>
</reference>
<accession>A4SR46</accession>
<dbReference type="STRING" id="29491.GCA_000820065_03788"/>
<dbReference type="NCBIfam" id="NF005754">
    <property type="entry name" value="PRK07578.1"/>
    <property type="match status" value="1"/>
</dbReference>
<dbReference type="GO" id="GO:0016491">
    <property type="term" value="F:oxidoreductase activity"/>
    <property type="evidence" value="ECO:0007669"/>
    <property type="project" value="UniProtKB-KW"/>
</dbReference>
<sequence>MSLFYALFPPFHRARIDLSQPGVKQMKIVIVGASGTVGSAVSELLAKDHQVIRVGHSRGDATVDMRDPASIKALFALVGQFDALVVASGSVAFNGLTEMTDEQWQVGLQSKLMGQINLTRAAIPYLNDKGSITLISGILSEEPINWGVSATTINGAIEHFVKAAACELPKGLRINVVSPTVLTESMDKYADFFPGFVPVPAAKVALAYQKSVLGVQTGQVFKVNG</sequence>
<comment type="similarity">
    <text evidence="1">Belongs to the short-chain dehydrogenases/reductases (SDR) family.</text>
</comment>
<evidence type="ECO:0000256" key="1">
    <source>
        <dbReference type="ARBA" id="ARBA00006484"/>
    </source>
</evidence>
<dbReference type="PANTHER" id="PTHR43477">
    <property type="entry name" value="DIHYDROANTICAPSIN 7-DEHYDROGENASE"/>
    <property type="match status" value="1"/>
</dbReference>
<dbReference type="PRINTS" id="PR00081">
    <property type="entry name" value="GDHRDH"/>
</dbReference>
<organism evidence="3 4">
    <name type="scientific">Aeromonas salmonicida (strain A449)</name>
    <dbReference type="NCBI Taxonomy" id="382245"/>
    <lineage>
        <taxon>Bacteria</taxon>
        <taxon>Pseudomonadati</taxon>
        <taxon>Pseudomonadota</taxon>
        <taxon>Gammaproteobacteria</taxon>
        <taxon>Aeromonadales</taxon>
        <taxon>Aeromonadaceae</taxon>
        <taxon>Aeromonas</taxon>
    </lineage>
</organism>
<dbReference type="EMBL" id="CP000644">
    <property type="protein sequence ID" value="ABO91368.1"/>
    <property type="molecule type" value="Genomic_DNA"/>
</dbReference>
<dbReference type="HOGENOM" id="CLU_091006_0_0_6"/>
<evidence type="ECO:0000313" key="4">
    <source>
        <dbReference type="Proteomes" id="UP000000225"/>
    </source>
</evidence>
<dbReference type="InterPro" id="IPR036291">
    <property type="entry name" value="NAD(P)-bd_dom_sf"/>
</dbReference>